<keyword evidence="7 9" id="KW-0807">Transducer</keyword>
<dbReference type="EMBL" id="LWAE01000006">
    <property type="protein sequence ID" value="KZL90176.1"/>
    <property type="molecule type" value="Genomic_DNA"/>
</dbReference>
<keyword evidence="2" id="KW-1003">Cell membrane</keyword>
<sequence length="667" mass="72817">MKRKVTFNFQSIKVKLISILLLLCLVPIILSGLYTYNKTSELLSDEFQSSTTATLKEVNRGIDNYFSSFEGTLNMLAENTMIKNIDSSEENRKSALKLLGDATESREDILQVYFGQPNKGFLIYPESKMADGFDPTARPWYKNAIDKKGKVTYTDPYKSAVDGKIIVSISRTVENNGTIVGVISMNVDLEALSNGLAAITIGEKGYVFVTDLKGTMIAHPDKKLLGGDIVTTLSYWEKAKTSKYGFEKYTYNGEDKYAVYNTNNITGWKIMASMPMDELISKTKIIKVANVTIFVIIAIIGTIIALLVGRSVTSKIIVLKDAFEKASEGDLTAEVSINTKDEFGELGNNFNVMVKRIGELVLNLRTSSEIISRTSSNVNGMAKETNNAINEVATTIDQVAQGASETSQDIQSGVTAINNLAGKIDRIDSLTNEMINISDESNKLSQEGLGVMNILTDKTEKNIKASEEVAVVVVDMKTEAGKISVITDTINQIAEQTNLLALNAAIEAARAGEAGRGFSVVADEIRKLAEQSTSATQQIQELISGIKNKTESAVQSMEISNSIVGEQSRAVTETRDIFNKILHSINGLTEEIKLVQKATIETNKAKTEIIGRMQNISAVSEESSASAEEVSATTEEVAAAMNEFSNSAVELKELSEELEKQINKFKI</sequence>
<proteinExistence type="inferred from homology"/>
<organism evidence="14 15">
    <name type="scientific">Clostridium magnum DSM 2767</name>
    <dbReference type="NCBI Taxonomy" id="1121326"/>
    <lineage>
        <taxon>Bacteria</taxon>
        <taxon>Bacillati</taxon>
        <taxon>Bacillota</taxon>
        <taxon>Clostridia</taxon>
        <taxon>Eubacteriales</taxon>
        <taxon>Clostridiaceae</taxon>
        <taxon>Clostridium</taxon>
    </lineage>
</organism>
<evidence type="ECO:0000256" key="9">
    <source>
        <dbReference type="PROSITE-ProRule" id="PRU00284"/>
    </source>
</evidence>
<evidence type="ECO:0000256" key="7">
    <source>
        <dbReference type="ARBA" id="ARBA00023224"/>
    </source>
</evidence>
<evidence type="ECO:0000259" key="12">
    <source>
        <dbReference type="PROSITE" id="PS50111"/>
    </source>
</evidence>
<comment type="subcellular location">
    <subcellularLocation>
        <location evidence="1">Cell membrane</location>
        <topology evidence="1">Multi-pass membrane protein</topology>
    </subcellularLocation>
</comment>
<dbReference type="STRING" id="1121326.CLMAG_46700"/>
<dbReference type="InterPro" id="IPR003660">
    <property type="entry name" value="HAMP_dom"/>
</dbReference>
<comment type="caution">
    <text evidence="14">The sequence shown here is derived from an EMBL/GenBank/DDBJ whole genome shotgun (WGS) entry which is preliminary data.</text>
</comment>
<keyword evidence="15" id="KW-1185">Reference proteome</keyword>
<name>A0A161X7Q4_9CLOT</name>
<dbReference type="GO" id="GO:0007165">
    <property type="term" value="P:signal transduction"/>
    <property type="evidence" value="ECO:0007669"/>
    <property type="project" value="UniProtKB-KW"/>
</dbReference>
<evidence type="ECO:0000313" key="15">
    <source>
        <dbReference type="Proteomes" id="UP000076603"/>
    </source>
</evidence>
<evidence type="ECO:0000256" key="5">
    <source>
        <dbReference type="ARBA" id="ARBA00022989"/>
    </source>
</evidence>
<comment type="similarity">
    <text evidence="8">Belongs to the methyl-accepting chemotaxis (MCP) protein family.</text>
</comment>
<evidence type="ECO:0000256" key="2">
    <source>
        <dbReference type="ARBA" id="ARBA00022475"/>
    </source>
</evidence>
<keyword evidence="3" id="KW-0145">Chemotaxis</keyword>
<feature type="domain" description="Methyl-accepting transducer" evidence="12">
    <location>
        <begin position="381"/>
        <end position="638"/>
    </location>
</feature>
<protein>
    <submittedName>
        <fullName evidence="14">Methyl-accepting chemotaxis protein McpC</fullName>
    </submittedName>
</protein>
<dbReference type="Pfam" id="PF02743">
    <property type="entry name" value="dCache_1"/>
    <property type="match status" value="1"/>
</dbReference>
<keyword evidence="4 11" id="KW-0812">Transmembrane</keyword>
<evidence type="ECO:0000256" key="4">
    <source>
        <dbReference type="ARBA" id="ARBA00022692"/>
    </source>
</evidence>
<dbReference type="InterPro" id="IPR004089">
    <property type="entry name" value="MCPsignal_dom"/>
</dbReference>
<dbReference type="CDD" id="cd12913">
    <property type="entry name" value="PDC1_MCP_like"/>
    <property type="match status" value="1"/>
</dbReference>
<evidence type="ECO:0000259" key="13">
    <source>
        <dbReference type="PROSITE" id="PS50885"/>
    </source>
</evidence>
<reference evidence="14 15" key="1">
    <citation type="submission" date="2016-04" db="EMBL/GenBank/DDBJ databases">
        <title>Genome sequence of Clostridium magnum DSM 2767.</title>
        <authorList>
            <person name="Poehlein A."/>
            <person name="Uhlig R."/>
            <person name="Fischer R."/>
            <person name="Bahl H."/>
            <person name="Daniel R."/>
        </authorList>
    </citation>
    <scope>NUCLEOTIDE SEQUENCE [LARGE SCALE GENOMIC DNA]</scope>
    <source>
        <strain evidence="14 15">DSM 2767</strain>
    </source>
</reference>
<dbReference type="OrthoDB" id="13222at2"/>
<dbReference type="Pfam" id="PF00672">
    <property type="entry name" value="HAMP"/>
    <property type="match status" value="1"/>
</dbReference>
<keyword evidence="10" id="KW-0175">Coiled coil</keyword>
<dbReference type="InterPro" id="IPR033479">
    <property type="entry name" value="dCache_1"/>
</dbReference>
<dbReference type="RefSeq" id="WP_066627697.1">
    <property type="nucleotide sequence ID" value="NZ_FQXL01000006.1"/>
</dbReference>
<dbReference type="PROSITE" id="PS50111">
    <property type="entry name" value="CHEMOTAXIS_TRANSDUC_2"/>
    <property type="match status" value="1"/>
</dbReference>
<dbReference type="SMART" id="SM00283">
    <property type="entry name" value="MA"/>
    <property type="match status" value="1"/>
</dbReference>
<evidence type="ECO:0000313" key="14">
    <source>
        <dbReference type="EMBL" id="KZL90176.1"/>
    </source>
</evidence>
<dbReference type="Proteomes" id="UP000076603">
    <property type="component" value="Unassembled WGS sequence"/>
</dbReference>
<dbReference type="PROSITE" id="PS50885">
    <property type="entry name" value="HAMP"/>
    <property type="match status" value="1"/>
</dbReference>
<evidence type="ECO:0000256" key="1">
    <source>
        <dbReference type="ARBA" id="ARBA00004651"/>
    </source>
</evidence>
<evidence type="ECO:0000256" key="8">
    <source>
        <dbReference type="ARBA" id="ARBA00029447"/>
    </source>
</evidence>
<dbReference type="PATRIC" id="fig|1121326.3.peg.4729"/>
<gene>
    <name evidence="14" type="primary">mcpC_7</name>
    <name evidence="14" type="ORF">CLMAG_46700</name>
</gene>
<dbReference type="PANTHER" id="PTHR32089:SF114">
    <property type="entry name" value="METHYL-ACCEPTING CHEMOTAXIS PROTEIN MCPB"/>
    <property type="match status" value="1"/>
</dbReference>
<feature type="coiled-coil region" evidence="10">
    <location>
        <begin position="637"/>
        <end position="664"/>
    </location>
</feature>
<feature type="transmembrane region" description="Helical" evidence="11">
    <location>
        <begin position="288"/>
        <end position="308"/>
    </location>
</feature>
<dbReference type="Pfam" id="PF00015">
    <property type="entry name" value="MCPsignal"/>
    <property type="match status" value="1"/>
</dbReference>
<dbReference type="SUPFAM" id="SSF58104">
    <property type="entry name" value="Methyl-accepting chemotaxis protein (MCP) signaling domain"/>
    <property type="match status" value="1"/>
</dbReference>
<keyword evidence="6 11" id="KW-0472">Membrane</keyword>
<accession>A0A161X7Q4</accession>
<dbReference type="CDD" id="cd06225">
    <property type="entry name" value="HAMP"/>
    <property type="match status" value="1"/>
</dbReference>
<dbReference type="SUPFAM" id="SSF103190">
    <property type="entry name" value="Sensory domain-like"/>
    <property type="match status" value="1"/>
</dbReference>
<dbReference type="CDD" id="cd12912">
    <property type="entry name" value="PDC2_MCP_like"/>
    <property type="match status" value="1"/>
</dbReference>
<evidence type="ECO:0000256" key="11">
    <source>
        <dbReference type="SAM" id="Phobius"/>
    </source>
</evidence>
<dbReference type="InterPro" id="IPR029151">
    <property type="entry name" value="Sensor-like_sf"/>
</dbReference>
<evidence type="ECO:0000256" key="3">
    <source>
        <dbReference type="ARBA" id="ARBA00022500"/>
    </source>
</evidence>
<dbReference type="GO" id="GO:0005886">
    <property type="term" value="C:plasma membrane"/>
    <property type="evidence" value="ECO:0007669"/>
    <property type="project" value="UniProtKB-SubCell"/>
</dbReference>
<evidence type="ECO:0000256" key="6">
    <source>
        <dbReference type="ARBA" id="ARBA00023136"/>
    </source>
</evidence>
<feature type="domain" description="HAMP" evidence="13">
    <location>
        <begin position="310"/>
        <end position="362"/>
    </location>
</feature>
<dbReference type="GO" id="GO:0006935">
    <property type="term" value="P:chemotaxis"/>
    <property type="evidence" value="ECO:0007669"/>
    <property type="project" value="UniProtKB-KW"/>
</dbReference>
<dbReference type="AlphaFoldDB" id="A0A161X7Q4"/>
<keyword evidence="5 11" id="KW-1133">Transmembrane helix</keyword>
<dbReference type="Gene3D" id="3.30.450.20">
    <property type="entry name" value="PAS domain"/>
    <property type="match status" value="2"/>
</dbReference>
<dbReference type="PANTHER" id="PTHR32089">
    <property type="entry name" value="METHYL-ACCEPTING CHEMOTAXIS PROTEIN MCPB"/>
    <property type="match status" value="1"/>
</dbReference>
<dbReference type="Gene3D" id="1.10.287.950">
    <property type="entry name" value="Methyl-accepting chemotaxis protein"/>
    <property type="match status" value="1"/>
</dbReference>
<dbReference type="SMART" id="SM00304">
    <property type="entry name" value="HAMP"/>
    <property type="match status" value="1"/>
</dbReference>
<evidence type="ECO:0000256" key="10">
    <source>
        <dbReference type="SAM" id="Coils"/>
    </source>
</evidence>